<keyword evidence="5 9" id="KW-0999">Mitochondrion inner membrane</keyword>
<comment type="function">
    <text evidence="9">Component of the ubiquinol-cytochrome c oxidoreductase, a multisubunit transmembrane complex that is part of the mitochondrial electron transport chain which drives oxidative phosphorylation.</text>
</comment>
<evidence type="ECO:0000313" key="11">
    <source>
        <dbReference type="Proteomes" id="UP001498398"/>
    </source>
</evidence>
<evidence type="ECO:0000256" key="1">
    <source>
        <dbReference type="ARBA" id="ARBA00004443"/>
    </source>
</evidence>
<proteinExistence type="inferred from homology"/>
<keyword evidence="3 9" id="KW-0813">Transport</keyword>
<evidence type="ECO:0000313" key="10">
    <source>
        <dbReference type="EMBL" id="KAK7469242.1"/>
    </source>
</evidence>
<keyword evidence="11" id="KW-1185">Reference proteome</keyword>
<keyword evidence="6 9" id="KW-0249">Electron transport</keyword>
<sequence>MPLYGPLSFSFAPQVLASKTLSRWVKPFASWYAEQSGYRKYGLKYDDLLVEERDDVQRALGRLTPAEGYERAFRLKRASQASVLHAPLPKEQWTKISEDTRYLAPHVRDVEKEDSERAMWDTISVKRK</sequence>
<dbReference type="PANTHER" id="PTHR12022:SF0">
    <property type="entry name" value="CYTOCHROME B-C1 COMPLEX SUBUNIT 7"/>
    <property type="match status" value="1"/>
</dbReference>
<dbReference type="Proteomes" id="UP001498398">
    <property type="component" value="Unassembled WGS sequence"/>
</dbReference>
<dbReference type="PANTHER" id="PTHR12022">
    <property type="entry name" value="UBIQUINOL-CYTOCHROME C REDUCTASE COMPLEX 14 KD PROTEIN"/>
    <property type="match status" value="1"/>
</dbReference>
<dbReference type="Gene3D" id="1.10.1090.10">
    <property type="entry name" value="Cytochrome b-c1 complex subunit 7"/>
    <property type="match status" value="1"/>
</dbReference>
<gene>
    <name evidence="10" type="primary">QCR7</name>
    <name evidence="10" type="ORF">VKT23_003729</name>
</gene>
<comment type="subcellular location">
    <subcellularLocation>
        <location evidence="1">Mitochondrion inner membrane</location>
        <topology evidence="1">Peripheral membrane protein</topology>
        <orientation evidence="1">Matrix side</orientation>
    </subcellularLocation>
</comment>
<protein>
    <recommendedName>
        <fullName evidence="9">Cytochrome b-c1 complex subunit 7</fullName>
    </recommendedName>
</protein>
<organism evidence="10 11">
    <name type="scientific">Marasmiellus scandens</name>
    <dbReference type="NCBI Taxonomy" id="2682957"/>
    <lineage>
        <taxon>Eukaryota</taxon>
        <taxon>Fungi</taxon>
        <taxon>Dikarya</taxon>
        <taxon>Basidiomycota</taxon>
        <taxon>Agaricomycotina</taxon>
        <taxon>Agaricomycetes</taxon>
        <taxon>Agaricomycetidae</taxon>
        <taxon>Agaricales</taxon>
        <taxon>Marasmiineae</taxon>
        <taxon>Omphalotaceae</taxon>
        <taxon>Marasmiellus</taxon>
    </lineage>
</organism>
<comment type="caution">
    <text evidence="10">The sequence shown here is derived from an EMBL/GenBank/DDBJ whole genome shotgun (WGS) entry which is preliminary data.</text>
</comment>
<evidence type="ECO:0000256" key="7">
    <source>
        <dbReference type="ARBA" id="ARBA00023128"/>
    </source>
</evidence>
<evidence type="ECO:0000256" key="6">
    <source>
        <dbReference type="ARBA" id="ARBA00022982"/>
    </source>
</evidence>
<evidence type="ECO:0000256" key="4">
    <source>
        <dbReference type="ARBA" id="ARBA00022660"/>
    </source>
</evidence>
<accession>A0ABR1JY39</accession>
<dbReference type="PIRSF" id="PIRSF000022">
    <property type="entry name" value="Bc1_14K"/>
    <property type="match status" value="1"/>
</dbReference>
<dbReference type="InterPro" id="IPR003197">
    <property type="entry name" value="QCR7"/>
</dbReference>
<keyword evidence="7 9" id="KW-0496">Mitochondrion</keyword>
<evidence type="ECO:0000256" key="3">
    <source>
        <dbReference type="ARBA" id="ARBA00022448"/>
    </source>
</evidence>
<evidence type="ECO:0000256" key="2">
    <source>
        <dbReference type="ARBA" id="ARBA00008554"/>
    </source>
</evidence>
<name>A0ABR1JY39_9AGAR</name>
<reference evidence="10 11" key="1">
    <citation type="submission" date="2024-01" db="EMBL/GenBank/DDBJ databases">
        <title>A draft genome for the cacao thread blight pathogen Marasmiellus scandens.</title>
        <authorList>
            <person name="Baruah I.K."/>
            <person name="Leung J."/>
            <person name="Bukari Y."/>
            <person name="Amoako-Attah I."/>
            <person name="Meinhardt L.W."/>
            <person name="Bailey B.A."/>
            <person name="Cohen S.P."/>
        </authorList>
    </citation>
    <scope>NUCLEOTIDE SEQUENCE [LARGE SCALE GENOMIC DNA]</scope>
    <source>
        <strain evidence="10 11">GH-19</strain>
    </source>
</reference>
<evidence type="ECO:0000256" key="9">
    <source>
        <dbReference type="PIRNR" id="PIRNR000022"/>
    </source>
</evidence>
<dbReference type="InterPro" id="IPR036544">
    <property type="entry name" value="QCR7_sf"/>
</dbReference>
<comment type="similarity">
    <text evidence="2 9">Belongs to the UQCRB/QCR7 family.</text>
</comment>
<dbReference type="EMBL" id="JBANRG010000003">
    <property type="protein sequence ID" value="KAK7469242.1"/>
    <property type="molecule type" value="Genomic_DNA"/>
</dbReference>
<keyword evidence="4 9" id="KW-0679">Respiratory chain</keyword>
<evidence type="ECO:0000256" key="8">
    <source>
        <dbReference type="ARBA" id="ARBA00023136"/>
    </source>
</evidence>
<evidence type="ECO:0000256" key="5">
    <source>
        <dbReference type="ARBA" id="ARBA00022792"/>
    </source>
</evidence>
<dbReference type="Pfam" id="PF02271">
    <property type="entry name" value="UCR_14kD"/>
    <property type="match status" value="1"/>
</dbReference>
<keyword evidence="8 9" id="KW-0472">Membrane</keyword>
<dbReference type="SUPFAM" id="SSF81524">
    <property type="entry name" value="14 kDa protein of cytochrome bc1 complex (Ubiquinol-cytochrome c reductase)"/>
    <property type="match status" value="1"/>
</dbReference>